<comment type="similarity">
    <text evidence="2 9">Belongs to the cytochrome P450 family.</text>
</comment>
<evidence type="ECO:0000313" key="12">
    <source>
        <dbReference type="Proteomes" id="UP000807025"/>
    </source>
</evidence>
<organism evidence="11 12">
    <name type="scientific">Pleurotus eryngii</name>
    <name type="common">Boletus of the steppes</name>
    <dbReference type="NCBI Taxonomy" id="5323"/>
    <lineage>
        <taxon>Eukaryota</taxon>
        <taxon>Fungi</taxon>
        <taxon>Dikarya</taxon>
        <taxon>Basidiomycota</taxon>
        <taxon>Agaricomycotina</taxon>
        <taxon>Agaricomycetes</taxon>
        <taxon>Agaricomycetidae</taxon>
        <taxon>Agaricales</taxon>
        <taxon>Pleurotineae</taxon>
        <taxon>Pleurotaceae</taxon>
        <taxon>Pleurotus</taxon>
    </lineage>
</organism>
<keyword evidence="10" id="KW-1133">Transmembrane helix</keyword>
<keyword evidence="10" id="KW-0472">Membrane</keyword>
<evidence type="ECO:0000313" key="11">
    <source>
        <dbReference type="EMBL" id="KAF9493067.1"/>
    </source>
</evidence>
<dbReference type="GO" id="GO:0004497">
    <property type="term" value="F:monooxygenase activity"/>
    <property type="evidence" value="ECO:0007669"/>
    <property type="project" value="UniProtKB-KW"/>
</dbReference>
<feature type="transmembrane region" description="Helical" evidence="10">
    <location>
        <begin position="12"/>
        <end position="32"/>
    </location>
</feature>
<accession>A0A9P5ZT67</accession>
<dbReference type="Gene3D" id="1.10.630.10">
    <property type="entry name" value="Cytochrome P450"/>
    <property type="match status" value="1"/>
</dbReference>
<keyword evidence="7 9" id="KW-0503">Monooxygenase</keyword>
<dbReference type="InterPro" id="IPR002401">
    <property type="entry name" value="Cyt_P450_E_grp-I"/>
</dbReference>
<dbReference type="InterPro" id="IPR047146">
    <property type="entry name" value="Cyt_P450_E_CYP52_fungi"/>
</dbReference>
<evidence type="ECO:0000256" key="4">
    <source>
        <dbReference type="ARBA" id="ARBA00022723"/>
    </source>
</evidence>
<dbReference type="CDD" id="cd11063">
    <property type="entry name" value="CYP52"/>
    <property type="match status" value="1"/>
</dbReference>
<evidence type="ECO:0000256" key="5">
    <source>
        <dbReference type="ARBA" id="ARBA00023002"/>
    </source>
</evidence>
<comment type="caution">
    <text evidence="11">The sequence shown here is derived from an EMBL/GenBank/DDBJ whole genome shotgun (WGS) entry which is preliminary data.</text>
</comment>
<dbReference type="SUPFAM" id="SSF48264">
    <property type="entry name" value="Cytochrome P450"/>
    <property type="match status" value="1"/>
</dbReference>
<dbReference type="Proteomes" id="UP000807025">
    <property type="component" value="Unassembled WGS sequence"/>
</dbReference>
<evidence type="ECO:0000256" key="3">
    <source>
        <dbReference type="ARBA" id="ARBA00022617"/>
    </source>
</evidence>
<dbReference type="GO" id="GO:0020037">
    <property type="term" value="F:heme binding"/>
    <property type="evidence" value="ECO:0007669"/>
    <property type="project" value="InterPro"/>
</dbReference>
<dbReference type="PRINTS" id="PR00463">
    <property type="entry name" value="EP450I"/>
</dbReference>
<keyword evidence="12" id="KW-1185">Reference proteome</keyword>
<evidence type="ECO:0000256" key="8">
    <source>
        <dbReference type="PIRSR" id="PIRSR602401-1"/>
    </source>
</evidence>
<name>A0A9P5ZT67_PLEER</name>
<dbReference type="Pfam" id="PF00067">
    <property type="entry name" value="p450"/>
    <property type="match status" value="2"/>
</dbReference>
<protein>
    <submittedName>
        <fullName evidence="11">Cytochrome P450</fullName>
    </submittedName>
</protein>
<evidence type="ECO:0000256" key="9">
    <source>
        <dbReference type="RuleBase" id="RU000461"/>
    </source>
</evidence>
<dbReference type="PROSITE" id="PS00086">
    <property type="entry name" value="CYTOCHROME_P450"/>
    <property type="match status" value="1"/>
</dbReference>
<keyword evidence="6 8" id="KW-0408">Iron</keyword>
<evidence type="ECO:0000256" key="2">
    <source>
        <dbReference type="ARBA" id="ARBA00010617"/>
    </source>
</evidence>
<dbReference type="GO" id="GO:0016705">
    <property type="term" value="F:oxidoreductase activity, acting on paired donors, with incorporation or reduction of molecular oxygen"/>
    <property type="evidence" value="ECO:0007669"/>
    <property type="project" value="InterPro"/>
</dbReference>
<gene>
    <name evidence="11" type="ORF">BDN71DRAFT_1508913</name>
</gene>
<comment type="cofactor">
    <cofactor evidence="1 8">
        <name>heme</name>
        <dbReference type="ChEBI" id="CHEBI:30413"/>
    </cofactor>
</comment>
<keyword evidence="4 8" id="KW-0479">Metal-binding</keyword>
<dbReference type="InterPro" id="IPR036396">
    <property type="entry name" value="Cyt_P450_sf"/>
</dbReference>
<feature type="binding site" description="axial binding residue" evidence="8">
    <location>
        <position position="557"/>
    </location>
    <ligand>
        <name>heme</name>
        <dbReference type="ChEBI" id="CHEBI:30413"/>
    </ligand>
    <ligandPart>
        <name>Fe</name>
        <dbReference type="ChEBI" id="CHEBI:18248"/>
    </ligandPart>
</feature>
<evidence type="ECO:0000256" key="1">
    <source>
        <dbReference type="ARBA" id="ARBA00001971"/>
    </source>
</evidence>
<dbReference type="InterPro" id="IPR001128">
    <property type="entry name" value="Cyt_P450"/>
</dbReference>
<evidence type="ECO:0000256" key="6">
    <source>
        <dbReference type="ARBA" id="ARBA00023004"/>
    </source>
</evidence>
<dbReference type="PRINTS" id="PR00385">
    <property type="entry name" value="P450"/>
</dbReference>
<dbReference type="EMBL" id="MU154591">
    <property type="protein sequence ID" value="KAF9493067.1"/>
    <property type="molecule type" value="Genomic_DNA"/>
</dbReference>
<evidence type="ECO:0000256" key="7">
    <source>
        <dbReference type="ARBA" id="ARBA00023033"/>
    </source>
</evidence>
<keyword evidence="5 9" id="KW-0560">Oxidoreductase</keyword>
<feature type="transmembrane region" description="Helical" evidence="10">
    <location>
        <begin position="38"/>
        <end position="59"/>
    </location>
</feature>
<reference evidence="11" key="1">
    <citation type="submission" date="2020-11" db="EMBL/GenBank/DDBJ databases">
        <authorList>
            <consortium name="DOE Joint Genome Institute"/>
            <person name="Ahrendt S."/>
            <person name="Riley R."/>
            <person name="Andreopoulos W."/>
            <person name="Labutti K."/>
            <person name="Pangilinan J."/>
            <person name="Ruiz-Duenas F.J."/>
            <person name="Barrasa J.M."/>
            <person name="Sanchez-Garcia M."/>
            <person name="Camarero S."/>
            <person name="Miyauchi S."/>
            <person name="Serrano A."/>
            <person name="Linde D."/>
            <person name="Babiker R."/>
            <person name="Drula E."/>
            <person name="Ayuso-Fernandez I."/>
            <person name="Pacheco R."/>
            <person name="Padilla G."/>
            <person name="Ferreira P."/>
            <person name="Barriuso J."/>
            <person name="Kellner H."/>
            <person name="Castanera R."/>
            <person name="Alfaro M."/>
            <person name="Ramirez L."/>
            <person name="Pisabarro A.G."/>
            <person name="Kuo A."/>
            <person name="Tritt A."/>
            <person name="Lipzen A."/>
            <person name="He G."/>
            <person name="Yan M."/>
            <person name="Ng V."/>
            <person name="Cullen D."/>
            <person name="Martin F."/>
            <person name="Rosso M.-N."/>
            <person name="Henrissat B."/>
            <person name="Hibbett D."/>
            <person name="Martinez A.T."/>
            <person name="Grigoriev I.V."/>
        </authorList>
    </citation>
    <scope>NUCLEOTIDE SEQUENCE</scope>
    <source>
        <strain evidence="11">ATCC 90797</strain>
    </source>
</reference>
<evidence type="ECO:0000256" key="10">
    <source>
        <dbReference type="SAM" id="Phobius"/>
    </source>
</evidence>
<dbReference type="OrthoDB" id="1470350at2759"/>
<sequence length="634" mass="72452">MTVITPGIDFLLRGAFVVIAPSVLFAISLNYIFHLNNIPVSTVVIVLLGALASPVYAAFKIFVSDWKERRQADRLGARLPPRAKGRFPGNLDVLRIMMQDFGTGYIGDGIAQLMKEYGPIVDTYVLWDRFLYTTCPEHIKAMLAKDFTNFEKGPEYGVNMHSVLGTGIFNSDGDRWKFHRSMTRPFFSRDRISHFDLFDRRAEIVIQKMRERSRQGLAIDFQDLMGRFTLDSATEFLFGSCVHSLNGRLPYPYNEQLLHYSNSQPSEEVADKFSDAFLQAQQIIGGRERMGWTWPLTEIWCDRTNEHMKVIDAFIAPIIKGAVQKKGLADEQKGLTGAATLDVEKKDDVSDDETLLDHLVKFTSDPVILKDEVLNIMIAGRDTTAATLTIIMYFLSTHPEVFVRLRNEVIEKVGANKRPTFDDIRDMKYLRAVINETMRLYPIVPVNMRSSIEPTVWPSPDPNEKPIYIPAKTKVGYSVLLMQRRKDLWGPDGMHHSYSHVEILLRRSHSSGLHPGFYPDAMSEEFDPDRFLDDRLKKYLISNSFAFLPFNAGPRICLGQQFAYNEMSFMIIRLLQDFDSFTLDEDAQPPETKPLPEWRNEVGTRKGMEKFFPKLGLTLYAHGGLWIKAKEASE</sequence>
<proteinExistence type="inferred from homology"/>
<dbReference type="GO" id="GO:0005506">
    <property type="term" value="F:iron ion binding"/>
    <property type="evidence" value="ECO:0007669"/>
    <property type="project" value="InterPro"/>
</dbReference>
<keyword evidence="10" id="KW-0812">Transmembrane</keyword>
<keyword evidence="3 8" id="KW-0349">Heme</keyword>
<dbReference type="PANTHER" id="PTHR24287">
    <property type="entry name" value="P450, PUTATIVE (EUROFUNG)-RELATED"/>
    <property type="match status" value="1"/>
</dbReference>
<dbReference type="PANTHER" id="PTHR24287:SF1">
    <property type="entry name" value="P450, PUTATIVE (EUROFUNG)-RELATED"/>
    <property type="match status" value="1"/>
</dbReference>
<dbReference type="AlphaFoldDB" id="A0A9P5ZT67"/>
<dbReference type="InterPro" id="IPR017972">
    <property type="entry name" value="Cyt_P450_CS"/>
</dbReference>